<organism evidence="2 3">
    <name type="scientific">Roseinatronobacter ekhonensis</name>
    <dbReference type="NCBI Taxonomy" id="254356"/>
    <lineage>
        <taxon>Bacteria</taxon>
        <taxon>Pseudomonadati</taxon>
        <taxon>Pseudomonadota</taxon>
        <taxon>Alphaproteobacteria</taxon>
        <taxon>Rhodobacterales</taxon>
        <taxon>Paracoccaceae</taxon>
        <taxon>Roseinatronobacter</taxon>
    </lineage>
</organism>
<dbReference type="EMBL" id="UIHC01000126">
    <property type="protein sequence ID" value="SUZ34070.1"/>
    <property type="molecule type" value="Genomic_DNA"/>
</dbReference>
<keyword evidence="3" id="KW-1185">Reference proteome</keyword>
<dbReference type="AlphaFoldDB" id="A0A3B0MF50"/>
<name>A0A3B0MF50_9RHOB</name>
<dbReference type="InterPro" id="IPR027785">
    <property type="entry name" value="UvrD-like_helicase_C"/>
</dbReference>
<gene>
    <name evidence="2" type="ORF">ROE7235_03852</name>
</gene>
<dbReference type="SUPFAM" id="SSF52540">
    <property type="entry name" value="P-loop containing nucleoside triphosphate hydrolases"/>
    <property type="match status" value="1"/>
</dbReference>
<proteinExistence type="predicted"/>
<dbReference type="InterPro" id="IPR027417">
    <property type="entry name" value="P-loop_NTPase"/>
</dbReference>
<evidence type="ECO:0000313" key="2">
    <source>
        <dbReference type="EMBL" id="SUZ34070.1"/>
    </source>
</evidence>
<evidence type="ECO:0000259" key="1">
    <source>
        <dbReference type="Pfam" id="PF13538"/>
    </source>
</evidence>
<evidence type="ECO:0000313" key="3">
    <source>
        <dbReference type="Proteomes" id="UP000272908"/>
    </source>
</evidence>
<dbReference type="Proteomes" id="UP000272908">
    <property type="component" value="Unassembled WGS sequence"/>
</dbReference>
<feature type="domain" description="UvrD-like helicase C-terminal" evidence="1">
    <location>
        <begin position="260"/>
        <end position="306"/>
    </location>
</feature>
<accession>A0A3B0MF50</accession>
<reference evidence="3" key="1">
    <citation type="submission" date="2018-08" db="EMBL/GenBank/DDBJ databases">
        <authorList>
            <person name="Rodrigo-Torres L."/>
            <person name="Arahal R. D."/>
            <person name="Lucena T."/>
        </authorList>
    </citation>
    <scope>NUCLEOTIDE SEQUENCE [LARGE SCALE GENOMIC DNA]</scope>
    <source>
        <strain evidence="3">CECT 7235</strain>
    </source>
</reference>
<protein>
    <recommendedName>
        <fullName evidence="1">UvrD-like helicase C-terminal domain-containing protein</fullName>
    </recommendedName>
</protein>
<dbReference type="Gene3D" id="3.40.50.300">
    <property type="entry name" value="P-loop containing nucleotide triphosphate hydrolases"/>
    <property type="match status" value="1"/>
</dbReference>
<dbReference type="Pfam" id="PF13538">
    <property type="entry name" value="UvrD_C_2"/>
    <property type="match status" value="1"/>
</dbReference>
<sequence>MHAWGSKGDANSGTYRYICAHYDLPFLNFSQASFDVACKSAIEQLNNRDSQDYAFDYILIDESQDFPQSFLDLCELVAREYVIVAGDIFQSIFDAKIKPSISPDFLLRKCYRTDPRALMFAHSLGMGLFEDKKLRWLEDDEWITCGYIVETSPDKSFYRLKREPLRRFEDIANADTPAVAVLEQPTNDLKAISETILSAIEDISQNHPTVTPDDIGIILVDSGNAIYALSDVLAQMIPRRTGWHVNKAVETKQKIPGRIFISNRNNVKGLEFPFVVCVTSGLNRDYAYRNSLYMTMTRSFLKSYLIITSKQDHGLMDKIMGGLEVINRDGVIEAQPPTAEEREEIMTTITQANIRTSFYDVCEEIFNELDVFPIFRQELRKVITSTASEDFDRDEILRIASFNYENMLKKGER</sequence>